<keyword evidence="11" id="KW-0460">Magnesium</keyword>
<dbReference type="HAMAP" id="MF_00321">
    <property type="entry name" value="GTPase_EngB"/>
    <property type="match status" value="1"/>
</dbReference>
<dbReference type="InterPro" id="IPR028053">
    <property type="entry name" value="Membr_insert_YidC_N"/>
</dbReference>
<evidence type="ECO:0000256" key="15">
    <source>
        <dbReference type="ARBA" id="ARBA00023136"/>
    </source>
</evidence>
<dbReference type="PROSITE" id="PS51706">
    <property type="entry name" value="G_ENGB"/>
    <property type="match status" value="1"/>
</dbReference>
<feature type="region of interest" description="Disordered" evidence="21">
    <location>
        <begin position="154"/>
        <end position="174"/>
    </location>
</feature>
<dbReference type="NCBIfam" id="NF002353">
    <property type="entry name" value="PRK01318.1-4"/>
    <property type="match status" value="1"/>
</dbReference>
<keyword evidence="8 20" id="KW-0812">Transmembrane</keyword>
<dbReference type="PATRIC" id="fig|1123069.3.peg.2457"/>
<evidence type="ECO:0000256" key="1">
    <source>
        <dbReference type="ARBA" id="ARBA00001946"/>
    </source>
</evidence>
<keyword evidence="14 19" id="KW-0342">GTP-binding</keyword>
<dbReference type="InterPro" id="IPR030393">
    <property type="entry name" value="G_ENGB_dom"/>
</dbReference>
<feature type="region of interest" description="Disordered" evidence="21">
    <location>
        <begin position="35"/>
        <end position="62"/>
    </location>
</feature>
<keyword evidence="13 20" id="KW-1133">Transmembrane helix</keyword>
<feature type="transmembrane region" description="Helical" evidence="20">
    <location>
        <begin position="578"/>
        <end position="598"/>
    </location>
</feature>
<comment type="similarity">
    <text evidence="4 20">Belongs to the OXA1/ALB3/YidC family. Type 1 subfamily.</text>
</comment>
<dbReference type="GO" id="GO:0015031">
    <property type="term" value="P:protein transport"/>
    <property type="evidence" value="ECO:0007669"/>
    <property type="project" value="UniProtKB-KW"/>
</dbReference>
<dbReference type="InterPro" id="IPR047196">
    <property type="entry name" value="YidC_ALB_C"/>
</dbReference>
<evidence type="ECO:0000313" key="24">
    <source>
        <dbReference type="Proteomes" id="UP000015346"/>
    </source>
</evidence>
<dbReference type="OrthoDB" id="9780552at2"/>
<feature type="transmembrane region" description="Helical" evidence="20">
    <location>
        <begin position="9"/>
        <end position="28"/>
    </location>
</feature>
<comment type="subunit">
    <text evidence="20">Interacts with the Sec translocase complex via SecD. Specifically interacts with transmembrane segments of nascent integral membrane proteins during membrane integration.</text>
</comment>
<sequence length="861" mass="94365">MNDPNQTKNLILATGLSFLVILVWFWLFPPPEQAPSPEPGSLASETAAAAVAAPEPGEPGAVTAEEVSGTLTPAPRIAIDTPSLTGSLSLRGARLDDLALKGYRVTLDNPELVRLLTPAGSPYPYYVVHGWSAGEGLAADAVPGPDTVWTLAEGAPPPEAGAAADPDAGAALPPTPAALGGDPLQGAEIVATLTPSSPVTLTWENGRGLRFTRVISVDDEFMFTITERVENMTGEAVTLSPYGFIAREGREDSYANFILHEGVVRMSDGTLQEIDYPDLPDLPAAEDGSRQEVIEVAQDGWIGFTDKYWMTTLIPEPGSAFRSVARYIPQTGTLQTLARRPAETIAPGAAVEYRTLVFAGAKEWETIRNYQNVLGIDRFLDSIDWGWFWFLTKPMFWLLHHLHQMIGNMGWAIIALTLVIKALVLPLAWKSYSSMARMRELQPQMEALREKVGDDRMALQQGIMKLYRDNKVNPASGCLPILVQIPIFFALYKVIFVTIELRHAPWILWIRDLSAPDPTSILNLFGLLPWGTPEVGSFFHIFSIGVLPICLGISMWLQQKLNPVPPDPTQRMIFAWMPWIFMFMLGTFASGLVLYWIANNLITFVQQYLIMRSHGAKPDIFGNIRAGWRRNRPDAANTPAPPQTQVTLPFPLAPDPDPEAAETGRRLFAGPVTFLKGVTALEALPPPDRTEICFAGRSNVGKSSLINALTGRKGLARASGTPGRTQEINYFALGDRHYLVDLPGYGFAEAPKAVVERWQRLLRAYLAGRPSLRRAFVLIDARHGIKPVDAEILALLDRSAVAFQTVLTKADKIGPAARERVLEQVREALQRHPAACPELVVTSSERGEGIATLRAIIAHLD</sequence>
<comment type="cofactor">
    <cofactor evidence="1">
        <name>Mg(2+)</name>
        <dbReference type="ChEBI" id="CHEBI:18420"/>
    </cofactor>
</comment>
<dbReference type="GO" id="GO:0032977">
    <property type="term" value="F:membrane insertase activity"/>
    <property type="evidence" value="ECO:0007669"/>
    <property type="project" value="InterPro"/>
</dbReference>
<keyword evidence="24" id="KW-1185">Reference proteome</keyword>
<dbReference type="CDD" id="cd01876">
    <property type="entry name" value="YihA_EngB"/>
    <property type="match status" value="1"/>
</dbReference>
<dbReference type="NCBIfam" id="TIGR03593">
    <property type="entry name" value="yidC_nterm"/>
    <property type="match status" value="2"/>
</dbReference>
<dbReference type="HOGENOM" id="CLU_016535_1_0_5"/>
<dbReference type="PRINTS" id="PR01900">
    <property type="entry name" value="YIDCPROTEIN"/>
</dbReference>
<dbReference type="STRING" id="1123069.ruthe_02476"/>
<dbReference type="GO" id="GO:0005886">
    <property type="term" value="C:plasma membrane"/>
    <property type="evidence" value="ECO:0007669"/>
    <property type="project" value="UniProtKB-SubCell"/>
</dbReference>
<dbReference type="NCBIfam" id="TIGR03598">
    <property type="entry name" value="GTPase_YsxC"/>
    <property type="match status" value="1"/>
</dbReference>
<evidence type="ECO:0000256" key="16">
    <source>
        <dbReference type="ARBA" id="ARBA00023186"/>
    </source>
</evidence>
<feature type="transmembrane region" description="Helical" evidence="20">
    <location>
        <begin position="537"/>
        <end position="557"/>
    </location>
</feature>
<evidence type="ECO:0000256" key="12">
    <source>
        <dbReference type="ARBA" id="ARBA00022927"/>
    </source>
</evidence>
<keyword evidence="10 19" id="KW-0547">Nucleotide-binding</keyword>
<gene>
    <name evidence="19" type="primary">engB</name>
    <name evidence="20" type="synonym">yidC</name>
    <name evidence="23" type="ORF">ruthe_02476</name>
</gene>
<reference evidence="23 24" key="1">
    <citation type="journal article" date="2013" name="Stand. Genomic Sci.">
        <title>Genome sequence of the reddish-pigmented Rubellimicrobium thermophilum type strain (DSM 16684(T)), a member of the Roseobacter clade.</title>
        <authorList>
            <person name="Fiebig A."/>
            <person name="Riedel T."/>
            <person name="Gronow S."/>
            <person name="Petersen J."/>
            <person name="Klenk H.P."/>
            <person name="Goker M."/>
        </authorList>
    </citation>
    <scope>NUCLEOTIDE SEQUENCE [LARGE SCALE GENOMIC DNA]</scope>
    <source>
        <strain evidence="23 24">DSM 16684</strain>
    </source>
</reference>
<evidence type="ECO:0000256" key="4">
    <source>
        <dbReference type="ARBA" id="ARBA00010527"/>
    </source>
</evidence>
<evidence type="ECO:0000256" key="14">
    <source>
        <dbReference type="ARBA" id="ARBA00023134"/>
    </source>
</evidence>
<dbReference type="GO" id="GO:0046872">
    <property type="term" value="F:metal ion binding"/>
    <property type="evidence" value="ECO:0007669"/>
    <property type="project" value="UniProtKB-KW"/>
</dbReference>
<keyword evidence="15 20" id="KW-0472">Membrane</keyword>
<keyword evidence="18 19" id="KW-0131">Cell cycle</keyword>
<dbReference type="PANTHER" id="PTHR11649">
    <property type="entry name" value="MSS1/TRME-RELATED GTP-BINDING PROTEIN"/>
    <property type="match status" value="1"/>
</dbReference>
<dbReference type="InterPro" id="IPR019987">
    <property type="entry name" value="GTP-bd_ribosome_bio_YsxC"/>
</dbReference>
<dbReference type="NCBIfam" id="TIGR03592">
    <property type="entry name" value="yidC_oxa1_cterm"/>
    <property type="match status" value="1"/>
</dbReference>
<feature type="transmembrane region" description="Helical" evidence="20">
    <location>
        <begin position="409"/>
        <end position="429"/>
    </location>
</feature>
<dbReference type="Pfam" id="PF01926">
    <property type="entry name" value="MMR_HSR1"/>
    <property type="match status" value="1"/>
</dbReference>
<dbReference type="Pfam" id="PF02096">
    <property type="entry name" value="60KD_IMP"/>
    <property type="match status" value="1"/>
</dbReference>
<name>S9SDE9_9RHOB</name>
<dbReference type="SUPFAM" id="SSF52540">
    <property type="entry name" value="P-loop containing nucleoside triphosphate hydrolases"/>
    <property type="match status" value="1"/>
</dbReference>
<proteinExistence type="inferred from homology"/>
<dbReference type="InterPro" id="IPR038221">
    <property type="entry name" value="YidC_periplasmic_sf"/>
</dbReference>
<protein>
    <recommendedName>
        <fullName evidence="19 20">Multifunctional fusion protein</fullName>
    </recommendedName>
    <domain>
        <recommendedName>
            <fullName evidence="20">Membrane protein insertase YidC</fullName>
        </recommendedName>
        <alternativeName>
            <fullName evidence="20">Foldase YidC</fullName>
        </alternativeName>
        <alternativeName>
            <fullName evidence="20">Membrane protein YidC</fullName>
        </alternativeName>
        <alternativeName>
            <fullName evidence="20">Membrane integrase YidC</fullName>
        </alternativeName>
    </domain>
    <domain>
        <recommendedName>
            <fullName evidence="19">Probable GTP-binding protein EngB</fullName>
        </recommendedName>
    </domain>
</protein>
<dbReference type="InterPro" id="IPR028055">
    <property type="entry name" value="YidC/Oxa/ALB_C"/>
</dbReference>
<evidence type="ECO:0000256" key="20">
    <source>
        <dbReference type="HAMAP-Rule" id="MF_01810"/>
    </source>
</evidence>
<dbReference type="Proteomes" id="UP000015346">
    <property type="component" value="Unassembled WGS sequence"/>
</dbReference>
<keyword evidence="7 19" id="KW-0132">Cell division</keyword>
<evidence type="ECO:0000256" key="13">
    <source>
        <dbReference type="ARBA" id="ARBA00022989"/>
    </source>
</evidence>
<evidence type="ECO:0000256" key="3">
    <source>
        <dbReference type="ARBA" id="ARBA00009638"/>
    </source>
</evidence>
<evidence type="ECO:0000256" key="2">
    <source>
        <dbReference type="ARBA" id="ARBA00004429"/>
    </source>
</evidence>
<evidence type="ECO:0000313" key="23">
    <source>
        <dbReference type="EMBL" id="EPX84264.1"/>
    </source>
</evidence>
<dbReference type="PRINTS" id="PR00701">
    <property type="entry name" value="60KDINNERMP"/>
</dbReference>
<feature type="transmembrane region" description="Helical" evidence="20">
    <location>
        <begin position="478"/>
        <end position="499"/>
    </location>
</feature>
<evidence type="ECO:0000256" key="5">
    <source>
        <dbReference type="ARBA" id="ARBA00022448"/>
    </source>
</evidence>
<dbReference type="Pfam" id="PF14849">
    <property type="entry name" value="YidC_periplas"/>
    <property type="match status" value="2"/>
</dbReference>
<dbReference type="GO" id="GO:0000917">
    <property type="term" value="P:division septum assembly"/>
    <property type="evidence" value="ECO:0007669"/>
    <property type="project" value="UniProtKB-KW"/>
</dbReference>
<evidence type="ECO:0000256" key="10">
    <source>
        <dbReference type="ARBA" id="ARBA00022741"/>
    </source>
</evidence>
<comment type="subcellular location">
    <subcellularLocation>
        <location evidence="2">Cell inner membrane</location>
        <topology evidence="2">Multi-pass membrane protein</topology>
    </subcellularLocation>
    <subcellularLocation>
        <location evidence="20">Cell membrane</location>
        <topology evidence="20">Multi-pass membrane protein</topology>
    </subcellularLocation>
</comment>
<evidence type="ECO:0000259" key="22">
    <source>
        <dbReference type="PROSITE" id="PS51706"/>
    </source>
</evidence>
<keyword evidence="6 20" id="KW-1003">Cell membrane</keyword>
<comment type="function">
    <text evidence="19">Necessary for normal cell division and for the maintenance of normal septation.</text>
</comment>
<evidence type="ECO:0000256" key="6">
    <source>
        <dbReference type="ARBA" id="ARBA00022475"/>
    </source>
</evidence>
<feature type="domain" description="EngB-type G" evidence="22">
    <location>
        <begin position="688"/>
        <end position="861"/>
    </location>
</feature>
<dbReference type="CDD" id="cd20070">
    <property type="entry name" value="5TM_YidC_Alb3"/>
    <property type="match status" value="1"/>
</dbReference>
<evidence type="ECO:0000256" key="7">
    <source>
        <dbReference type="ARBA" id="ARBA00022618"/>
    </source>
</evidence>
<dbReference type="CDD" id="cd19961">
    <property type="entry name" value="EcYidC-like_peri"/>
    <property type="match status" value="1"/>
</dbReference>
<keyword evidence="17 19" id="KW-0717">Septation</keyword>
<feature type="compositionally biased region" description="Low complexity" evidence="21">
    <location>
        <begin position="45"/>
        <end position="62"/>
    </location>
</feature>
<evidence type="ECO:0000256" key="21">
    <source>
        <dbReference type="SAM" id="MobiDB-lite"/>
    </source>
</evidence>
<dbReference type="InterPro" id="IPR027417">
    <property type="entry name" value="P-loop_NTPase"/>
</dbReference>
<dbReference type="GO" id="GO:0005525">
    <property type="term" value="F:GTP binding"/>
    <property type="evidence" value="ECO:0007669"/>
    <property type="project" value="UniProtKB-UniRule"/>
</dbReference>
<evidence type="ECO:0000256" key="9">
    <source>
        <dbReference type="ARBA" id="ARBA00022723"/>
    </source>
</evidence>
<keyword evidence="12 20" id="KW-0653">Protein transport</keyword>
<keyword evidence="5 20" id="KW-0813">Transport</keyword>
<keyword evidence="16 20" id="KW-0143">Chaperone</keyword>
<dbReference type="InterPro" id="IPR001708">
    <property type="entry name" value="YidC/ALB3/OXA1/COX18"/>
</dbReference>
<dbReference type="PANTHER" id="PTHR11649:SF13">
    <property type="entry name" value="ENGB-TYPE G DOMAIN-CONTAINING PROTEIN"/>
    <property type="match status" value="1"/>
</dbReference>
<dbReference type="EMBL" id="AOLV01000028">
    <property type="protein sequence ID" value="EPX84264.1"/>
    <property type="molecule type" value="Genomic_DNA"/>
</dbReference>
<dbReference type="GO" id="GO:0005829">
    <property type="term" value="C:cytosol"/>
    <property type="evidence" value="ECO:0007669"/>
    <property type="project" value="TreeGrafter"/>
</dbReference>
<accession>S9SDE9</accession>
<evidence type="ECO:0000256" key="17">
    <source>
        <dbReference type="ARBA" id="ARBA00023210"/>
    </source>
</evidence>
<comment type="function">
    <text evidence="20">Required for the insertion and/or proper folding and/or complex formation of integral membrane proteins into the membrane. Involved in integration of membrane proteins that insert both dependently and independently of the Sec translocase complex, as well as at least some lipoproteins. Aids folding of multispanning membrane proteins.</text>
</comment>
<dbReference type="Gene3D" id="3.40.50.300">
    <property type="entry name" value="P-loop containing nucleotide triphosphate hydrolases"/>
    <property type="match status" value="1"/>
</dbReference>
<dbReference type="InterPro" id="IPR019998">
    <property type="entry name" value="Membr_insert_YidC"/>
</dbReference>
<organism evidence="23 24">
    <name type="scientific">Rubellimicrobium thermophilum DSM 16684</name>
    <dbReference type="NCBI Taxonomy" id="1123069"/>
    <lineage>
        <taxon>Bacteria</taxon>
        <taxon>Pseudomonadati</taxon>
        <taxon>Pseudomonadota</taxon>
        <taxon>Alphaproteobacteria</taxon>
        <taxon>Rhodobacterales</taxon>
        <taxon>Roseobacteraceae</taxon>
        <taxon>Rubellimicrobium</taxon>
    </lineage>
</organism>
<dbReference type="Gene3D" id="2.70.98.90">
    <property type="match status" value="2"/>
</dbReference>
<evidence type="ECO:0000256" key="8">
    <source>
        <dbReference type="ARBA" id="ARBA00022692"/>
    </source>
</evidence>
<evidence type="ECO:0000256" key="19">
    <source>
        <dbReference type="HAMAP-Rule" id="MF_00321"/>
    </source>
</evidence>
<dbReference type="InterPro" id="IPR006073">
    <property type="entry name" value="GTP-bd"/>
</dbReference>
<evidence type="ECO:0000256" key="18">
    <source>
        <dbReference type="ARBA" id="ARBA00023306"/>
    </source>
</evidence>
<evidence type="ECO:0000256" key="11">
    <source>
        <dbReference type="ARBA" id="ARBA00022842"/>
    </source>
</evidence>
<dbReference type="HAMAP" id="MF_01810">
    <property type="entry name" value="YidC_type1"/>
    <property type="match status" value="1"/>
</dbReference>
<dbReference type="AlphaFoldDB" id="S9SDE9"/>
<keyword evidence="9" id="KW-0479">Metal-binding</keyword>
<comment type="similarity">
    <text evidence="3 19">Belongs to the TRAFAC class TrmE-Era-EngA-EngB-Septin-like GTPase superfamily. EngB GTPase family.</text>
</comment>
<comment type="caution">
    <text evidence="23">The sequence shown here is derived from an EMBL/GenBank/DDBJ whole genome shotgun (WGS) entry which is preliminary data.</text>
</comment>